<evidence type="ECO:0000256" key="7">
    <source>
        <dbReference type="ARBA" id="ARBA00023180"/>
    </source>
</evidence>
<evidence type="ECO:0000256" key="2">
    <source>
        <dbReference type="ARBA" id="ARBA00022676"/>
    </source>
</evidence>
<feature type="domain" description="Glycosyltransferase 61 catalytic" evidence="9">
    <location>
        <begin position="339"/>
        <end position="418"/>
    </location>
</feature>
<evidence type="ECO:0000313" key="11">
    <source>
        <dbReference type="Proteomes" id="UP000585474"/>
    </source>
</evidence>
<dbReference type="EMBL" id="BJWL01000007">
    <property type="protein sequence ID" value="GFY90090.1"/>
    <property type="molecule type" value="Genomic_DNA"/>
</dbReference>
<comment type="caution">
    <text evidence="10">The sequence shown here is derived from an EMBL/GenBank/DDBJ whole genome shotgun (WGS) entry which is preliminary data.</text>
</comment>
<comment type="subcellular location">
    <subcellularLocation>
        <location evidence="1">Golgi apparatus membrane</location>
        <topology evidence="1">Single-pass type II membrane protein</topology>
    </subcellularLocation>
</comment>
<evidence type="ECO:0000259" key="9">
    <source>
        <dbReference type="Pfam" id="PF04577"/>
    </source>
</evidence>
<evidence type="ECO:0000256" key="4">
    <source>
        <dbReference type="ARBA" id="ARBA00022692"/>
    </source>
</evidence>
<accession>A0A7J0EUQ4</accession>
<feature type="transmembrane region" description="Helical" evidence="8">
    <location>
        <begin position="26"/>
        <end position="48"/>
    </location>
</feature>
<evidence type="ECO:0000256" key="3">
    <source>
        <dbReference type="ARBA" id="ARBA00022679"/>
    </source>
</evidence>
<dbReference type="PANTHER" id="PTHR20961">
    <property type="entry name" value="GLYCOSYLTRANSFERASE"/>
    <property type="match status" value="1"/>
</dbReference>
<keyword evidence="5 8" id="KW-1133">Transmembrane helix</keyword>
<evidence type="ECO:0000256" key="5">
    <source>
        <dbReference type="ARBA" id="ARBA00022989"/>
    </source>
</evidence>
<evidence type="ECO:0000256" key="6">
    <source>
        <dbReference type="ARBA" id="ARBA00023136"/>
    </source>
</evidence>
<evidence type="ECO:0000256" key="1">
    <source>
        <dbReference type="ARBA" id="ARBA00004323"/>
    </source>
</evidence>
<name>A0A7J0EUQ4_9ERIC</name>
<keyword evidence="2" id="KW-0328">Glycosyltransferase</keyword>
<keyword evidence="6 8" id="KW-0472">Membrane</keyword>
<dbReference type="PANTHER" id="PTHR20961:SF38">
    <property type="entry name" value="PROTEIN O-LINKED-MANNOSE BETA-1,4-N-ACETYLGLUCOSAMINYLTRANSFERASE 2"/>
    <property type="match status" value="1"/>
</dbReference>
<organism evidence="10 11">
    <name type="scientific">Actinidia rufa</name>
    <dbReference type="NCBI Taxonomy" id="165716"/>
    <lineage>
        <taxon>Eukaryota</taxon>
        <taxon>Viridiplantae</taxon>
        <taxon>Streptophyta</taxon>
        <taxon>Embryophyta</taxon>
        <taxon>Tracheophyta</taxon>
        <taxon>Spermatophyta</taxon>
        <taxon>Magnoliopsida</taxon>
        <taxon>eudicotyledons</taxon>
        <taxon>Gunneridae</taxon>
        <taxon>Pentapetalae</taxon>
        <taxon>asterids</taxon>
        <taxon>Ericales</taxon>
        <taxon>Actinidiaceae</taxon>
        <taxon>Actinidia</taxon>
    </lineage>
</organism>
<dbReference type="AlphaFoldDB" id="A0A7J0EUQ4"/>
<dbReference type="GO" id="GO:0016763">
    <property type="term" value="F:pentosyltransferase activity"/>
    <property type="evidence" value="ECO:0007669"/>
    <property type="project" value="UniProtKB-ARBA"/>
</dbReference>
<dbReference type="InterPro" id="IPR007657">
    <property type="entry name" value="Glycosyltransferase_61"/>
</dbReference>
<sequence>MRNRSPISSTTTYNPIHDHNNHHRTFSLYSLQLFLFLLAACIALFVIFQIQSLQTPPPPPPPSLSSHPSSWAFIHEWQNFITNTITGPSAACVAQEAKAAAAAANDKLRRAVTFLPLKDLRYAQTAQQGHTWFMSSMYDTQEEGEVQYQQFPSEASNGRLLCIKGRDNHDGSWNSYALAWPDTLPYNATLTKGLTFVSNNHYNYVNLWHGLSAVVPLVGWHIKNGCLVRPTRWVLYHWGELRIYMSPWVQSLMEATFSVPVNIEGFDNGASGGGGGGSGEEEEGAVCFEEAVVTRHNEGGMSSKRKLEVYDLLRCKVREYCNVSLVVEGGAGRQGVVEIGMTMLMRTGSRSFRNQSAVVGIFQRECKKVNGCRLRVAHSDNLTFCEQVKLMSLTDIVVSPHGAQLTNLIFMDKNSSVMEFFPKGWLKLAGVGQYVFHWLASWSGMKHRGAWWDPDGDQCPYGDEDPRCKSFYKNGLIGYNETFFAEWTRNVLNDVKVRKMEEASKNGTIVFLSDSGCACSS</sequence>
<keyword evidence="4 8" id="KW-0812">Transmembrane</keyword>
<dbReference type="GO" id="GO:0000139">
    <property type="term" value="C:Golgi membrane"/>
    <property type="evidence" value="ECO:0007669"/>
    <property type="project" value="UniProtKB-SubCell"/>
</dbReference>
<reference evidence="10 11" key="1">
    <citation type="submission" date="2019-07" db="EMBL/GenBank/DDBJ databases">
        <title>De Novo Assembly of kiwifruit Actinidia rufa.</title>
        <authorList>
            <person name="Sugita-Konishi S."/>
            <person name="Sato K."/>
            <person name="Mori E."/>
            <person name="Abe Y."/>
            <person name="Kisaki G."/>
            <person name="Hamano K."/>
            <person name="Suezawa K."/>
            <person name="Otani M."/>
            <person name="Fukuda T."/>
            <person name="Manabe T."/>
            <person name="Gomi K."/>
            <person name="Tabuchi M."/>
            <person name="Akimitsu K."/>
            <person name="Kataoka I."/>
        </authorList>
    </citation>
    <scope>NUCLEOTIDE SEQUENCE [LARGE SCALE GENOMIC DNA]</scope>
    <source>
        <strain evidence="11">cv. Fuchu</strain>
    </source>
</reference>
<keyword evidence="11" id="KW-1185">Reference proteome</keyword>
<dbReference type="InterPro" id="IPR049625">
    <property type="entry name" value="Glyco_transf_61_cat"/>
</dbReference>
<protein>
    <recommendedName>
        <fullName evidence="9">Glycosyltransferase 61 catalytic domain-containing protein</fullName>
    </recommendedName>
</protein>
<gene>
    <name evidence="10" type="ORF">Acr_07g0002870</name>
</gene>
<dbReference type="OrthoDB" id="529273at2759"/>
<evidence type="ECO:0000313" key="10">
    <source>
        <dbReference type="EMBL" id="GFY90090.1"/>
    </source>
</evidence>
<dbReference type="Proteomes" id="UP000585474">
    <property type="component" value="Unassembled WGS sequence"/>
</dbReference>
<dbReference type="Pfam" id="PF04577">
    <property type="entry name" value="Glyco_transf_61"/>
    <property type="match status" value="1"/>
</dbReference>
<evidence type="ECO:0000256" key="8">
    <source>
        <dbReference type="SAM" id="Phobius"/>
    </source>
</evidence>
<keyword evidence="7" id="KW-0325">Glycoprotein</keyword>
<proteinExistence type="predicted"/>
<keyword evidence="3" id="KW-0808">Transferase</keyword>